<keyword evidence="7" id="KW-0812">Transmembrane</keyword>
<dbReference type="GO" id="GO:0038062">
    <property type="term" value="F:protein tyrosine kinase collagen receptor activity"/>
    <property type="evidence" value="ECO:0007669"/>
    <property type="project" value="TreeGrafter"/>
</dbReference>
<dbReference type="PROSITE" id="PS50011">
    <property type="entry name" value="PROTEIN_KINASE_DOM"/>
    <property type="match status" value="1"/>
</dbReference>
<dbReference type="GO" id="GO:0008045">
    <property type="term" value="P:motor neuron axon guidance"/>
    <property type="evidence" value="ECO:0007669"/>
    <property type="project" value="UniProtKB-ARBA"/>
</dbReference>
<dbReference type="Pfam" id="PF21114">
    <property type="entry name" value="DDR1-2_DS-like"/>
    <property type="match status" value="1"/>
</dbReference>
<dbReference type="InterPro" id="IPR001245">
    <property type="entry name" value="Ser-Thr/Tyr_kinase_cat_dom"/>
</dbReference>
<feature type="binding site" evidence="20">
    <location>
        <position position="568"/>
    </location>
    <ligand>
        <name>ATP</name>
        <dbReference type="ChEBI" id="CHEBI:30616"/>
    </ligand>
</feature>
<dbReference type="PROSITE" id="PS01286">
    <property type="entry name" value="FA58C_2"/>
    <property type="match status" value="1"/>
</dbReference>
<dbReference type="PROSITE" id="PS00107">
    <property type="entry name" value="PROTEIN_KINASE_ATP"/>
    <property type="match status" value="1"/>
</dbReference>
<dbReference type="FunFam" id="2.60.120.260:FF:000007">
    <property type="entry name" value="Discoidin domain receptor tyrosine kinase 1"/>
    <property type="match status" value="1"/>
</dbReference>
<reference evidence="25" key="1">
    <citation type="journal article" date="2013" name="Genetics">
        <title>The draft genome and transcriptome of Panagrellus redivivus are shaped by the harsh demands of a free-living lifestyle.</title>
        <authorList>
            <person name="Srinivasan J."/>
            <person name="Dillman A.R."/>
            <person name="Macchietto M.G."/>
            <person name="Heikkinen L."/>
            <person name="Lakso M."/>
            <person name="Fracchia K.M."/>
            <person name="Antoshechkin I."/>
            <person name="Mortazavi A."/>
            <person name="Wong G."/>
            <person name="Sternberg P.W."/>
        </authorList>
    </citation>
    <scope>NUCLEOTIDE SEQUENCE [LARGE SCALE GENOMIC DNA]</scope>
    <source>
        <strain evidence="25">MT8872</strain>
    </source>
</reference>
<name>A0A7E4V949_PANRE</name>
<feature type="chain" id="PRO_5028829887" description="receptor protein-tyrosine kinase" evidence="22">
    <location>
        <begin position="20"/>
        <end position="828"/>
    </location>
</feature>
<evidence type="ECO:0000256" key="21">
    <source>
        <dbReference type="SAM" id="MobiDB-lite"/>
    </source>
</evidence>
<dbReference type="GO" id="GO:0005518">
    <property type="term" value="F:collagen binding"/>
    <property type="evidence" value="ECO:0007669"/>
    <property type="project" value="TreeGrafter"/>
</dbReference>
<keyword evidence="8 22" id="KW-0732">Signal</keyword>
<keyword evidence="25" id="KW-1185">Reference proteome</keyword>
<dbReference type="PRINTS" id="PR00109">
    <property type="entry name" value="TYRKINASE"/>
</dbReference>
<evidence type="ECO:0000313" key="26">
    <source>
        <dbReference type="WBParaSite" id="Pan_g18118.t1"/>
    </source>
</evidence>
<dbReference type="SUPFAM" id="SSF56112">
    <property type="entry name" value="Protein kinase-like (PK-like)"/>
    <property type="match status" value="1"/>
</dbReference>
<evidence type="ECO:0000256" key="17">
    <source>
        <dbReference type="ARBA" id="ARBA00023180"/>
    </source>
</evidence>
<keyword evidence="16" id="KW-0675">Receptor</keyword>
<dbReference type="GO" id="GO:0043204">
    <property type="term" value="C:perikaryon"/>
    <property type="evidence" value="ECO:0007669"/>
    <property type="project" value="UniProtKB-SubCell"/>
</dbReference>
<feature type="region of interest" description="Disordered" evidence="21">
    <location>
        <begin position="807"/>
        <end position="828"/>
    </location>
</feature>
<evidence type="ECO:0000256" key="6">
    <source>
        <dbReference type="ARBA" id="ARBA00022679"/>
    </source>
</evidence>
<evidence type="ECO:0000256" key="1">
    <source>
        <dbReference type="ARBA" id="ARBA00004251"/>
    </source>
</evidence>
<feature type="domain" description="Protein kinase" evidence="23">
    <location>
        <begin position="541"/>
        <end position="799"/>
    </location>
</feature>
<dbReference type="InterPro" id="IPR017441">
    <property type="entry name" value="Protein_kinase_ATP_BS"/>
</dbReference>
<evidence type="ECO:0000256" key="15">
    <source>
        <dbReference type="ARBA" id="ARBA00023157"/>
    </source>
</evidence>
<organism evidence="25 26">
    <name type="scientific">Panagrellus redivivus</name>
    <name type="common">Microworm</name>
    <dbReference type="NCBI Taxonomy" id="6233"/>
    <lineage>
        <taxon>Eukaryota</taxon>
        <taxon>Metazoa</taxon>
        <taxon>Ecdysozoa</taxon>
        <taxon>Nematoda</taxon>
        <taxon>Chromadorea</taxon>
        <taxon>Rhabditida</taxon>
        <taxon>Tylenchina</taxon>
        <taxon>Panagrolaimomorpha</taxon>
        <taxon>Panagrolaimoidea</taxon>
        <taxon>Panagrolaimidae</taxon>
        <taxon>Panagrellus</taxon>
    </lineage>
</organism>
<evidence type="ECO:0000259" key="24">
    <source>
        <dbReference type="PROSITE" id="PS50022"/>
    </source>
</evidence>
<evidence type="ECO:0000259" key="23">
    <source>
        <dbReference type="PROSITE" id="PS50011"/>
    </source>
</evidence>
<dbReference type="PANTHER" id="PTHR24416">
    <property type="entry name" value="TYROSINE-PROTEIN KINASE RECEPTOR"/>
    <property type="match status" value="1"/>
</dbReference>
<keyword evidence="15" id="KW-1015">Disulfide bond</keyword>
<evidence type="ECO:0000256" key="8">
    <source>
        <dbReference type="ARBA" id="ARBA00022729"/>
    </source>
</evidence>
<evidence type="ECO:0000256" key="3">
    <source>
        <dbReference type="ARBA" id="ARBA00004489"/>
    </source>
</evidence>
<dbReference type="AlphaFoldDB" id="A0A7E4V949"/>
<evidence type="ECO:0000256" key="13">
    <source>
        <dbReference type="ARBA" id="ARBA00023136"/>
    </source>
</evidence>
<feature type="domain" description="F5/8 type C" evidence="24">
    <location>
        <begin position="28"/>
        <end position="184"/>
    </location>
</feature>
<evidence type="ECO:0000256" key="10">
    <source>
        <dbReference type="ARBA" id="ARBA00022777"/>
    </source>
</evidence>
<keyword evidence="12" id="KW-1133">Transmembrane helix</keyword>
<comment type="catalytic activity">
    <reaction evidence="18">
        <text>L-tyrosyl-[protein] + ATP = O-phospho-L-tyrosyl-[protein] + ADP + H(+)</text>
        <dbReference type="Rhea" id="RHEA:10596"/>
        <dbReference type="Rhea" id="RHEA-COMP:10136"/>
        <dbReference type="Rhea" id="RHEA-COMP:20101"/>
        <dbReference type="ChEBI" id="CHEBI:15378"/>
        <dbReference type="ChEBI" id="CHEBI:30616"/>
        <dbReference type="ChEBI" id="CHEBI:46858"/>
        <dbReference type="ChEBI" id="CHEBI:61978"/>
        <dbReference type="ChEBI" id="CHEBI:456216"/>
        <dbReference type="EC" id="2.7.10.1"/>
    </reaction>
</comment>
<dbReference type="PROSITE" id="PS50022">
    <property type="entry name" value="FA58C_3"/>
    <property type="match status" value="1"/>
</dbReference>
<dbReference type="WBParaSite" id="Pan_g18118.t1">
    <property type="protein sequence ID" value="Pan_g18118.t1"/>
    <property type="gene ID" value="Pan_g18118"/>
</dbReference>
<dbReference type="InterPro" id="IPR000719">
    <property type="entry name" value="Prot_kinase_dom"/>
</dbReference>
<evidence type="ECO:0000256" key="9">
    <source>
        <dbReference type="ARBA" id="ARBA00022741"/>
    </source>
</evidence>
<dbReference type="Gene3D" id="1.10.510.10">
    <property type="entry name" value="Transferase(Phosphotransferase) domain 1"/>
    <property type="match status" value="1"/>
</dbReference>
<protein>
    <recommendedName>
        <fullName evidence="4">receptor protein-tyrosine kinase</fullName>
        <ecNumber evidence="4">2.7.10.1</ecNumber>
    </recommendedName>
</protein>
<evidence type="ECO:0000256" key="5">
    <source>
        <dbReference type="ARBA" id="ARBA00022475"/>
    </source>
</evidence>
<proteinExistence type="inferred from homology"/>
<evidence type="ECO:0000256" key="16">
    <source>
        <dbReference type="ARBA" id="ARBA00023170"/>
    </source>
</evidence>
<dbReference type="GO" id="GO:0005886">
    <property type="term" value="C:plasma membrane"/>
    <property type="evidence" value="ECO:0007669"/>
    <property type="project" value="UniProtKB-SubCell"/>
</dbReference>
<dbReference type="InterPro" id="IPR011009">
    <property type="entry name" value="Kinase-like_dom_sf"/>
</dbReference>
<evidence type="ECO:0000256" key="14">
    <source>
        <dbReference type="ARBA" id="ARBA00023137"/>
    </source>
</evidence>
<feature type="signal peptide" evidence="22">
    <location>
        <begin position="1"/>
        <end position="19"/>
    </location>
</feature>
<accession>A0A7E4V949</accession>
<comment type="subcellular location">
    <subcellularLocation>
        <location evidence="1">Cell membrane</location>
        <topology evidence="1">Single-pass type I membrane protein</topology>
    </subcellularLocation>
    <subcellularLocation>
        <location evidence="3">Cell projection</location>
        <location evidence="3">Axon</location>
    </subcellularLocation>
    <subcellularLocation>
        <location evidence="2">Perikaryon</location>
    </subcellularLocation>
</comment>
<dbReference type="InterPro" id="IPR008266">
    <property type="entry name" value="Tyr_kinase_AS"/>
</dbReference>
<keyword evidence="11 20" id="KW-0067">ATP-binding</keyword>
<feature type="compositionally biased region" description="Pro residues" evidence="21">
    <location>
        <begin position="813"/>
        <end position="828"/>
    </location>
</feature>
<evidence type="ECO:0000256" key="19">
    <source>
        <dbReference type="ARBA" id="ARBA00061639"/>
    </source>
</evidence>
<comment type="similarity">
    <text evidence="19">Belongs to the protein kinase superfamily. Tyr protein kinase family. Insulin receptor subfamily.</text>
</comment>
<evidence type="ECO:0000256" key="12">
    <source>
        <dbReference type="ARBA" id="ARBA00022989"/>
    </source>
</evidence>
<dbReference type="EC" id="2.7.10.1" evidence="4"/>
<evidence type="ECO:0000256" key="7">
    <source>
        <dbReference type="ARBA" id="ARBA00022692"/>
    </source>
</evidence>
<dbReference type="InterPro" id="IPR008979">
    <property type="entry name" value="Galactose-bd-like_sf"/>
</dbReference>
<evidence type="ECO:0000256" key="18">
    <source>
        <dbReference type="ARBA" id="ARBA00051243"/>
    </source>
</evidence>
<dbReference type="Pfam" id="PF00754">
    <property type="entry name" value="F5_F8_type_C"/>
    <property type="match status" value="1"/>
</dbReference>
<dbReference type="Pfam" id="PF07714">
    <property type="entry name" value="PK_Tyr_Ser-Thr"/>
    <property type="match status" value="1"/>
</dbReference>
<keyword evidence="10" id="KW-0418">Kinase</keyword>
<evidence type="ECO:0000256" key="22">
    <source>
        <dbReference type="SAM" id="SignalP"/>
    </source>
</evidence>
<dbReference type="Gene3D" id="3.30.200.20">
    <property type="entry name" value="Phosphorylase Kinase, domain 1"/>
    <property type="match status" value="1"/>
</dbReference>
<dbReference type="FunFam" id="1.10.510.10:FF:001512">
    <property type="entry name" value="Receptor tyrosine-protein kinase erbB-2"/>
    <property type="match status" value="1"/>
</dbReference>
<dbReference type="GO" id="GO:0048680">
    <property type="term" value="P:positive regulation of axon regeneration"/>
    <property type="evidence" value="ECO:0007669"/>
    <property type="project" value="UniProtKB-ARBA"/>
</dbReference>
<dbReference type="SUPFAM" id="SSF49785">
    <property type="entry name" value="Galactose-binding domain-like"/>
    <property type="match status" value="1"/>
</dbReference>
<keyword evidence="9 20" id="KW-0547">Nucleotide-binding</keyword>
<dbReference type="Gene3D" id="2.60.120.1190">
    <property type="match status" value="1"/>
</dbReference>
<dbReference type="SMART" id="SM00231">
    <property type="entry name" value="FA58C"/>
    <property type="match status" value="1"/>
</dbReference>
<dbReference type="GO" id="GO:0005524">
    <property type="term" value="F:ATP binding"/>
    <property type="evidence" value="ECO:0007669"/>
    <property type="project" value="UniProtKB-UniRule"/>
</dbReference>
<evidence type="ECO:0000313" key="25">
    <source>
        <dbReference type="Proteomes" id="UP000492821"/>
    </source>
</evidence>
<evidence type="ECO:0000256" key="20">
    <source>
        <dbReference type="PROSITE-ProRule" id="PRU10141"/>
    </source>
</evidence>
<dbReference type="InterPro" id="IPR020635">
    <property type="entry name" value="Tyr_kinase_cat_dom"/>
</dbReference>
<reference evidence="26" key="2">
    <citation type="submission" date="2020-10" db="UniProtKB">
        <authorList>
            <consortium name="WormBaseParasite"/>
        </authorList>
    </citation>
    <scope>IDENTIFICATION</scope>
</reference>
<keyword evidence="14" id="KW-0829">Tyrosine-protein kinase</keyword>
<dbReference type="InterPro" id="IPR048525">
    <property type="entry name" value="DDR1-2_DS-like"/>
</dbReference>
<dbReference type="PANTHER" id="PTHR24416:SF634">
    <property type="entry name" value="DISCOIDIN DOMAIN-CONTAINING RECEPTOR TYROSINE KINASE B"/>
    <property type="match status" value="1"/>
</dbReference>
<dbReference type="PROSITE" id="PS01285">
    <property type="entry name" value="FA58C_1"/>
    <property type="match status" value="1"/>
</dbReference>
<dbReference type="GO" id="GO:0051897">
    <property type="term" value="P:positive regulation of phosphatidylinositol 3-kinase/protein kinase B signal transduction"/>
    <property type="evidence" value="ECO:0007669"/>
    <property type="project" value="TreeGrafter"/>
</dbReference>
<dbReference type="CDD" id="cd00057">
    <property type="entry name" value="FA58C"/>
    <property type="match status" value="1"/>
</dbReference>
<dbReference type="PROSITE" id="PS00109">
    <property type="entry name" value="PROTEIN_KINASE_TYR"/>
    <property type="match status" value="1"/>
</dbReference>
<evidence type="ECO:0000256" key="11">
    <source>
        <dbReference type="ARBA" id="ARBA00022840"/>
    </source>
</evidence>
<keyword evidence="17" id="KW-0325">Glycoprotein</keyword>
<keyword evidence="13" id="KW-0472">Membrane</keyword>
<sequence>MTLFAAILLVAALGSRSVAVVGLDIRQCNRPFGIESGRILESQITASSSFDAQSTGPANARLRSESGSGAWCPESQINESSHEWIQVEFQSDVVISAVETQGRFDKGRGMEFPTGYMVEYWRTSLGRWARYKDRAGNEIIEGNTDTQSTALRILDGAIIAKLVRLIPVSEVTRTVCLRFELHGCSYREGLLSYTAPVGSHLDGLDLRDLTYDGDELDNGRLVNGIGRLFDGVTGSDNFERDPHAWIGWQRDSHGSAIVILEFNFSTRRNFSAISLHTSNSRKNGAGLFSQARVMFSMADDDHYSQRIVHFEQTPDTVFESARWVRIGVNSRLGRRVRLELVFGDDSEWLLVSEVRFESNNAVYRPIDHEFDETDTLTIDGPGSIGIIATDDTDYDFVIRVILGSVAIVIAMVCLGCCVIYTHYAHKSSPIGFTGHKKVPFTPDFYDHQCCGTVVSKRYAPTPEKLSLETDSEYADPDLESALIPKHGSMYRSYYQRNLQPTYSMAPTYAPTNRFDTFYAANYTLSNANDEYATIEIPADSLIPVKPLGNGEFGNIELCQFEGKFVAVKSLKSSDPSTEADFKREIHVMSQLRHQNVVRVIGASTNSRPILCVTEYMSQGDLRNYLQEKPNFGPDALLSLTTQIAAGMAYLESRKFVHRDVAARNCLIDESGTVKIADFGMARSLYASDYYRLDGQFSLPIRWMAPESIFEGRFSHATDVWALGVTIWEVFGMCREKPFAKMADNEVIENLRYLMETGSLKEYLFRPSLCPVFIFSEVLQPCWRLRDSDRPSLAAIHRQLQSAQVRLPVNGITKPPPPPNRAAPEPPCQ</sequence>
<dbReference type="GO" id="GO:0043235">
    <property type="term" value="C:receptor complex"/>
    <property type="evidence" value="ECO:0007669"/>
    <property type="project" value="TreeGrafter"/>
</dbReference>
<dbReference type="InterPro" id="IPR050122">
    <property type="entry name" value="RTK"/>
</dbReference>
<keyword evidence="5" id="KW-1003">Cell membrane</keyword>
<dbReference type="FunFam" id="3.30.200.20:FF:000180">
    <property type="entry name" value="serine/threonine-protein kinase STY46-like"/>
    <property type="match status" value="1"/>
</dbReference>
<keyword evidence="6" id="KW-0808">Transferase</keyword>
<evidence type="ECO:0000256" key="2">
    <source>
        <dbReference type="ARBA" id="ARBA00004484"/>
    </source>
</evidence>
<dbReference type="InterPro" id="IPR000421">
    <property type="entry name" value="FA58C"/>
</dbReference>
<dbReference type="Proteomes" id="UP000492821">
    <property type="component" value="Unassembled WGS sequence"/>
</dbReference>
<dbReference type="SMART" id="SM00219">
    <property type="entry name" value="TyrKc"/>
    <property type="match status" value="1"/>
</dbReference>
<dbReference type="GO" id="GO:0030424">
    <property type="term" value="C:axon"/>
    <property type="evidence" value="ECO:0007669"/>
    <property type="project" value="UniProtKB-SubCell"/>
</dbReference>
<dbReference type="Gene3D" id="2.60.120.260">
    <property type="entry name" value="Galactose-binding domain-like"/>
    <property type="match status" value="1"/>
</dbReference>
<evidence type="ECO:0000256" key="4">
    <source>
        <dbReference type="ARBA" id="ARBA00011902"/>
    </source>
</evidence>